<name>A0A2U3KW73_9FIRM</name>
<proteinExistence type="predicted"/>
<evidence type="ECO:0000256" key="5">
    <source>
        <dbReference type="ARBA" id="ARBA00022679"/>
    </source>
</evidence>
<keyword evidence="7" id="KW-0902">Two-component regulatory system</keyword>
<evidence type="ECO:0000259" key="9">
    <source>
        <dbReference type="PROSITE" id="PS50885"/>
    </source>
</evidence>
<protein>
    <recommendedName>
        <fullName evidence="3">histidine kinase</fullName>
        <ecNumber evidence="3">2.7.13.3</ecNumber>
    </recommendedName>
</protein>
<comment type="subcellular location">
    <subcellularLocation>
        <location evidence="2">Membrane</location>
    </subcellularLocation>
</comment>
<dbReference type="InterPro" id="IPR003661">
    <property type="entry name" value="HisK_dim/P_dom"/>
</dbReference>
<dbReference type="Gene3D" id="3.30.565.10">
    <property type="entry name" value="Histidine kinase-like ATPase, C-terminal domain"/>
    <property type="match status" value="1"/>
</dbReference>
<dbReference type="InterPro" id="IPR003660">
    <property type="entry name" value="HAMP_dom"/>
</dbReference>
<feature type="domain" description="Histidine kinase" evidence="8">
    <location>
        <begin position="40"/>
        <end position="297"/>
    </location>
</feature>
<dbReference type="Pfam" id="PF00512">
    <property type="entry name" value="HisKA"/>
    <property type="match status" value="1"/>
</dbReference>
<dbReference type="CDD" id="cd00075">
    <property type="entry name" value="HATPase"/>
    <property type="match status" value="1"/>
</dbReference>
<dbReference type="PANTHER" id="PTHR43711">
    <property type="entry name" value="TWO-COMPONENT HISTIDINE KINASE"/>
    <property type="match status" value="1"/>
</dbReference>
<gene>
    <name evidence="10" type="ORF">SBF1_2980001</name>
</gene>
<dbReference type="Pfam" id="PF02518">
    <property type="entry name" value="HATPase_c"/>
    <property type="match status" value="1"/>
</dbReference>
<dbReference type="InterPro" id="IPR005467">
    <property type="entry name" value="His_kinase_dom"/>
</dbReference>
<comment type="catalytic activity">
    <reaction evidence="1">
        <text>ATP + protein L-histidine = ADP + protein N-phospho-L-histidine.</text>
        <dbReference type="EC" id="2.7.13.3"/>
    </reaction>
</comment>
<keyword evidence="4" id="KW-0597">Phosphoprotein</keyword>
<dbReference type="GO" id="GO:0000155">
    <property type="term" value="F:phosphorelay sensor kinase activity"/>
    <property type="evidence" value="ECO:0007669"/>
    <property type="project" value="InterPro"/>
</dbReference>
<dbReference type="CDD" id="cd00082">
    <property type="entry name" value="HisKA"/>
    <property type="match status" value="1"/>
</dbReference>
<feature type="domain" description="HAMP" evidence="9">
    <location>
        <begin position="2"/>
        <end position="32"/>
    </location>
</feature>
<evidence type="ECO:0000256" key="7">
    <source>
        <dbReference type="ARBA" id="ARBA00023012"/>
    </source>
</evidence>
<accession>A0A2U3KW73</accession>
<organism evidence="10 11">
    <name type="scientific">Candidatus Desulfosporosinus infrequens</name>
    <dbReference type="NCBI Taxonomy" id="2043169"/>
    <lineage>
        <taxon>Bacteria</taxon>
        <taxon>Bacillati</taxon>
        <taxon>Bacillota</taxon>
        <taxon>Clostridia</taxon>
        <taxon>Eubacteriales</taxon>
        <taxon>Desulfitobacteriaceae</taxon>
        <taxon>Desulfosporosinus</taxon>
    </lineage>
</organism>
<evidence type="ECO:0000259" key="8">
    <source>
        <dbReference type="PROSITE" id="PS50109"/>
    </source>
</evidence>
<evidence type="ECO:0000313" key="10">
    <source>
        <dbReference type="EMBL" id="SPF43911.1"/>
    </source>
</evidence>
<evidence type="ECO:0000256" key="6">
    <source>
        <dbReference type="ARBA" id="ARBA00022777"/>
    </source>
</evidence>
<dbReference type="Gene3D" id="1.10.287.130">
    <property type="match status" value="1"/>
</dbReference>
<dbReference type="PROSITE" id="PS50885">
    <property type="entry name" value="HAMP"/>
    <property type="match status" value="1"/>
</dbReference>
<dbReference type="PRINTS" id="PR00344">
    <property type="entry name" value="BCTRLSENSOR"/>
</dbReference>
<dbReference type="Proteomes" id="UP000238916">
    <property type="component" value="Unassembled WGS sequence"/>
</dbReference>
<dbReference type="InterPro" id="IPR004358">
    <property type="entry name" value="Sig_transdc_His_kin-like_C"/>
</dbReference>
<keyword evidence="6" id="KW-0418">Kinase</keyword>
<dbReference type="SUPFAM" id="SSF47384">
    <property type="entry name" value="Homodimeric domain of signal transducing histidine kinase"/>
    <property type="match status" value="1"/>
</dbReference>
<dbReference type="EC" id="2.7.13.3" evidence="3"/>
<dbReference type="InterPro" id="IPR036890">
    <property type="entry name" value="HATPase_C_sf"/>
</dbReference>
<evidence type="ECO:0000256" key="2">
    <source>
        <dbReference type="ARBA" id="ARBA00004370"/>
    </source>
</evidence>
<dbReference type="AlphaFoldDB" id="A0A2U3KW73"/>
<dbReference type="EMBL" id="OMOF01000221">
    <property type="protein sequence ID" value="SPF43911.1"/>
    <property type="molecule type" value="Genomic_DNA"/>
</dbReference>
<dbReference type="SMART" id="SM00387">
    <property type="entry name" value="HATPase_c"/>
    <property type="match status" value="1"/>
</dbReference>
<dbReference type="CDD" id="cd06225">
    <property type="entry name" value="HAMP"/>
    <property type="match status" value="1"/>
</dbReference>
<dbReference type="GO" id="GO:0016020">
    <property type="term" value="C:membrane"/>
    <property type="evidence" value="ECO:0007669"/>
    <property type="project" value="UniProtKB-SubCell"/>
</dbReference>
<evidence type="ECO:0000256" key="1">
    <source>
        <dbReference type="ARBA" id="ARBA00000085"/>
    </source>
</evidence>
<dbReference type="InterPro" id="IPR050736">
    <property type="entry name" value="Sensor_HK_Regulatory"/>
</dbReference>
<dbReference type="SUPFAM" id="SSF55874">
    <property type="entry name" value="ATPase domain of HSP90 chaperone/DNA topoisomerase II/histidine kinase"/>
    <property type="match status" value="1"/>
</dbReference>
<dbReference type="SMART" id="SM00388">
    <property type="entry name" value="HisKA"/>
    <property type="match status" value="1"/>
</dbReference>
<sequence length="308" mass="34554">MSSRVEVKGKGDIAILARDFNRMTEQLTRNEEVRRNMVADIAHELRTPLAVILGKLESIQEGVIPSTPETILPIHDETLRLIRLVRDLQQLSLAEAGKLPMAMRSVQLRQIVERITEQFAIEFEERGLQVEVVGDVPEIIGDPDRLTQVFVNLIGNALLHTPAGGSLRILLAEAERPEDDDMLKDETMHRLRDVFWRKGEKTDDVNLREGNSAVDLRSDGWVQVTVVDSGEGIPEEELEHIFNRFYRVNKARERESGGTGLGLAIAKEFIQAHGGSIQVESKPGVGSRFRIFLPVKNEKLEANTLTIS</sequence>
<dbReference type="PANTHER" id="PTHR43711:SF1">
    <property type="entry name" value="HISTIDINE KINASE 1"/>
    <property type="match status" value="1"/>
</dbReference>
<dbReference type="InterPro" id="IPR036097">
    <property type="entry name" value="HisK_dim/P_sf"/>
</dbReference>
<evidence type="ECO:0000313" key="11">
    <source>
        <dbReference type="Proteomes" id="UP000238916"/>
    </source>
</evidence>
<reference evidence="11" key="1">
    <citation type="submission" date="2018-02" db="EMBL/GenBank/DDBJ databases">
        <authorList>
            <person name="Hausmann B."/>
        </authorList>
    </citation>
    <scope>NUCLEOTIDE SEQUENCE [LARGE SCALE GENOMIC DNA]</scope>
    <source>
        <strain evidence="11">Peat soil MAG SbF1</strain>
    </source>
</reference>
<keyword evidence="5" id="KW-0808">Transferase</keyword>
<evidence type="ECO:0000256" key="4">
    <source>
        <dbReference type="ARBA" id="ARBA00022553"/>
    </source>
</evidence>
<evidence type="ECO:0000256" key="3">
    <source>
        <dbReference type="ARBA" id="ARBA00012438"/>
    </source>
</evidence>
<dbReference type="PROSITE" id="PS50109">
    <property type="entry name" value="HIS_KIN"/>
    <property type="match status" value="1"/>
</dbReference>
<dbReference type="InterPro" id="IPR003594">
    <property type="entry name" value="HATPase_dom"/>
</dbReference>